<dbReference type="PANTHER" id="PTHR19865:SF0">
    <property type="entry name" value="U3 SMALL NUCLEOLAR RNA-INTERACTING PROTEIN 2"/>
    <property type="match status" value="1"/>
</dbReference>
<proteinExistence type="predicted"/>
<feature type="compositionally biased region" description="Acidic residues" evidence="6">
    <location>
        <begin position="84"/>
        <end position="94"/>
    </location>
</feature>
<feature type="compositionally biased region" description="Acidic residues" evidence="6">
    <location>
        <begin position="22"/>
        <end position="49"/>
    </location>
</feature>
<dbReference type="GO" id="GO:0034511">
    <property type="term" value="F:U3 snoRNA binding"/>
    <property type="evidence" value="ECO:0007669"/>
    <property type="project" value="InterPro"/>
</dbReference>
<dbReference type="InterPro" id="IPR019775">
    <property type="entry name" value="WD40_repeat_CS"/>
</dbReference>
<feature type="repeat" description="WD" evidence="5">
    <location>
        <begin position="335"/>
        <end position="367"/>
    </location>
</feature>
<gene>
    <name evidence="7" type="ORF">ACA1_198580</name>
</gene>
<keyword evidence="3" id="KW-0677">Repeat</keyword>
<dbReference type="PROSITE" id="PS50082">
    <property type="entry name" value="WD_REPEATS_2"/>
    <property type="match status" value="5"/>
</dbReference>
<dbReference type="SMART" id="SM00320">
    <property type="entry name" value="WD40"/>
    <property type="match status" value="6"/>
</dbReference>
<feature type="region of interest" description="Disordered" evidence="6">
    <location>
        <begin position="79"/>
        <end position="98"/>
    </location>
</feature>
<dbReference type="AlphaFoldDB" id="L8H329"/>
<dbReference type="Gene3D" id="2.130.10.10">
    <property type="entry name" value="YVTN repeat-like/Quinoprotein amine dehydrogenase"/>
    <property type="match status" value="1"/>
</dbReference>
<sequence length="480" mass="52501">MADPFFMSDPAARKRKRTKASDDEENEEEGGALDLSEEEGSEQEEEQTEEDRFAHETPDETRLRLAERYVRKLEALNSAKRGDEDDDEEEDEEELNTRVHKRLKQDVLEASGRHRRRLAHEVAARDVAAAEAGIRTIRGHQLPLTCVALADDEKTAYTGSKDGTIIQYDVETGKRLWRGGRAPRREANEKASKGKGRGKKGKQQMKSDKSKGHVGHVLAIAVSSDGRMLATGGDDRLVHLWDTRTNTQIDTFSGHRQAVTGLTFRQGGQELYSASADATVKVWSTAQMSYVETLFGHQAPVTSIDCLGQERPLTAGGFDRSIRLFKVAEETHLVWKGHTAPIDGAAYLTDQLYATVSQDGSLSLWDLGLKKPRSTVPNAHAGRWVTAVAACRQSDLFATGSSDGVVRFWSAPPAGVGKVEQVGTATAAGFVNGLAIAPSGRFALAALGTEPRMGRWDRQPDARNVLAVLPLIPAPHPDHP</sequence>
<dbReference type="OrthoDB" id="189968at2759"/>
<evidence type="ECO:0000313" key="8">
    <source>
        <dbReference type="Proteomes" id="UP000011083"/>
    </source>
</evidence>
<keyword evidence="4" id="KW-0539">Nucleus</keyword>
<evidence type="ECO:0000313" key="7">
    <source>
        <dbReference type="EMBL" id="ELR19637.1"/>
    </source>
</evidence>
<dbReference type="GeneID" id="14920461"/>
<dbReference type="InterPro" id="IPR015943">
    <property type="entry name" value="WD40/YVTN_repeat-like_dom_sf"/>
</dbReference>
<feature type="region of interest" description="Disordered" evidence="6">
    <location>
        <begin position="1"/>
        <end position="65"/>
    </location>
</feature>
<evidence type="ECO:0000256" key="6">
    <source>
        <dbReference type="SAM" id="MobiDB-lite"/>
    </source>
</evidence>
<feature type="compositionally biased region" description="Basic residues" evidence="6">
    <location>
        <begin position="193"/>
        <end position="203"/>
    </location>
</feature>
<dbReference type="EMBL" id="KB007932">
    <property type="protein sequence ID" value="ELR19637.1"/>
    <property type="molecule type" value="Genomic_DNA"/>
</dbReference>
<dbReference type="InterPro" id="IPR001680">
    <property type="entry name" value="WD40_rpt"/>
</dbReference>
<dbReference type="KEGG" id="acan:ACA1_198580"/>
<dbReference type="FunFam" id="2.130.10.10:FF:000509">
    <property type="entry name" value="U3 small nucleolar RNA-interacting protein"/>
    <property type="match status" value="1"/>
</dbReference>
<dbReference type="RefSeq" id="XP_004341729.1">
    <property type="nucleotide sequence ID" value="XM_004341681.1"/>
</dbReference>
<feature type="repeat" description="WD" evidence="5">
    <location>
        <begin position="252"/>
        <end position="293"/>
    </location>
</feature>
<feature type="compositionally biased region" description="Basic and acidic residues" evidence="6">
    <location>
        <begin position="50"/>
        <end position="65"/>
    </location>
</feature>
<feature type="repeat" description="WD" evidence="5">
    <location>
        <begin position="385"/>
        <end position="410"/>
    </location>
</feature>
<reference evidence="7 8" key="1">
    <citation type="journal article" date="2013" name="Genome Biol.">
        <title>Genome of Acanthamoeba castellanii highlights extensive lateral gene transfer and early evolution of tyrosine kinase signaling.</title>
        <authorList>
            <person name="Clarke M."/>
            <person name="Lohan A.J."/>
            <person name="Liu B."/>
            <person name="Lagkouvardos I."/>
            <person name="Roy S."/>
            <person name="Zafar N."/>
            <person name="Bertelli C."/>
            <person name="Schilde C."/>
            <person name="Kianianmomeni A."/>
            <person name="Burglin T.R."/>
            <person name="Frech C."/>
            <person name="Turcotte B."/>
            <person name="Kopec K.O."/>
            <person name="Synnott J.M."/>
            <person name="Choo C."/>
            <person name="Paponov I."/>
            <person name="Finkler A."/>
            <person name="Soon Heng Tan C."/>
            <person name="Hutchins A.P."/>
            <person name="Weinmeier T."/>
            <person name="Rattei T."/>
            <person name="Chu J.S."/>
            <person name="Gimenez G."/>
            <person name="Irimia M."/>
            <person name="Rigden D.J."/>
            <person name="Fitzpatrick D.A."/>
            <person name="Lorenzo-Morales J."/>
            <person name="Bateman A."/>
            <person name="Chiu C.H."/>
            <person name="Tang P."/>
            <person name="Hegemann P."/>
            <person name="Fromm H."/>
            <person name="Raoult D."/>
            <person name="Greub G."/>
            <person name="Miranda-Saavedra D."/>
            <person name="Chen N."/>
            <person name="Nash P."/>
            <person name="Ginger M.L."/>
            <person name="Horn M."/>
            <person name="Schaap P."/>
            <person name="Caler L."/>
            <person name="Loftus B."/>
        </authorList>
    </citation>
    <scope>NUCLEOTIDE SEQUENCE [LARGE SCALE GENOMIC DNA]</scope>
    <source>
        <strain evidence="7 8">Neff</strain>
    </source>
</reference>
<feature type="compositionally biased region" description="Basic and acidic residues" evidence="6">
    <location>
        <begin position="183"/>
        <end position="192"/>
    </location>
</feature>
<dbReference type="STRING" id="1257118.L8H329"/>
<feature type="repeat" description="WD" evidence="5">
    <location>
        <begin position="210"/>
        <end position="251"/>
    </location>
</feature>
<feature type="repeat" description="WD" evidence="5">
    <location>
        <begin position="137"/>
        <end position="178"/>
    </location>
</feature>
<dbReference type="InterPro" id="IPR020472">
    <property type="entry name" value="WD40_PAC1"/>
</dbReference>
<feature type="region of interest" description="Disordered" evidence="6">
    <location>
        <begin position="178"/>
        <end position="212"/>
    </location>
</feature>
<accession>L8H329</accession>
<dbReference type="InterPro" id="IPR036322">
    <property type="entry name" value="WD40_repeat_dom_sf"/>
</dbReference>
<dbReference type="CDD" id="cd00200">
    <property type="entry name" value="WD40"/>
    <property type="match status" value="1"/>
</dbReference>
<evidence type="ECO:0000256" key="1">
    <source>
        <dbReference type="ARBA" id="ARBA00004123"/>
    </source>
</evidence>
<dbReference type="PRINTS" id="PR00320">
    <property type="entry name" value="GPROTEINBRPT"/>
</dbReference>
<dbReference type="SUPFAM" id="SSF50978">
    <property type="entry name" value="WD40 repeat-like"/>
    <property type="match status" value="1"/>
</dbReference>
<dbReference type="PANTHER" id="PTHR19865">
    <property type="entry name" value="U3 SMALL NUCLEOLAR RNA INTERACTING PROTEIN 2"/>
    <property type="match status" value="1"/>
</dbReference>
<keyword evidence="8" id="KW-1185">Reference proteome</keyword>
<evidence type="ECO:0000256" key="2">
    <source>
        <dbReference type="ARBA" id="ARBA00022574"/>
    </source>
</evidence>
<evidence type="ECO:0000256" key="3">
    <source>
        <dbReference type="ARBA" id="ARBA00022737"/>
    </source>
</evidence>
<dbReference type="PROSITE" id="PS00678">
    <property type="entry name" value="WD_REPEATS_1"/>
    <property type="match status" value="1"/>
</dbReference>
<organism evidence="7 8">
    <name type="scientific">Acanthamoeba castellanii (strain ATCC 30010 / Neff)</name>
    <dbReference type="NCBI Taxonomy" id="1257118"/>
    <lineage>
        <taxon>Eukaryota</taxon>
        <taxon>Amoebozoa</taxon>
        <taxon>Discosea</taxon>
        <taxon>Longamoebia</taxon>
        <taxon>Centramoebida</taxon>
        <taxon>Acanthamoebidae</taxon>
        <taxon>Acanthamoeba</taxon>
    </lineage>
</organism>
<comment type="subcellular location">
    <subcellularLocation>
        <location evidence="1">Nucleus</location>
    </subcellularLocation>
</comment>
<protein>
    <submittedName>
        <fullName evidence="7">Transducin family protein</fullName>
    </submittedName>
</protein>
<evidence type="ECO:0000256" key="4">
    <source>
        <dbReference type="ARBA" id="ARBA00023242"/>
    </source>
</evidence>
<dbReference type="PROSITE" id="PS50294">
    <property type="entry name" value="WD_REPEATS_REGION"/>
    <property type="match status" value="2"/>
</dbReference>
<evidence type="ECO:0000256" key="5">
    <source>
        <dbReference type="PROSITE-ProRule" id="PRU00221"/>
    </source>
</evidence>
<name>L8H329_ACACF</name>
<dbReference type="VEuPathDB" id="AmoebaDB:ACA1_198580"/>
<dbReference type="Proteomes" id="UP000011083">
    <property type="component" value="Unassembled WGS sequence"/>
</dbReference>
<dbReference type="OMA" id="CSLRIWK"/>
<dbReference type="GO" id="GO:0032040">
    <property type="term" value="C:small-subunit processome"/>
    <property type="evidence" value="ECO:0007669"/>
    <property type="project" value="TreeGrafter"/>
</dbReference>
<dbReference type="Pfam" id="PF00400">
    <property type="entry name" value="WD40"/>
    <property type="match status" value="6"/>
</dbReference>
<dbReference type="InterPro" id="IPR039241">
    <property type="entry name" value="Rrp9-like"/>
</dbReference>
<keyword evidence="2 5" id="KW-0853">WD repeat</keyword>